<dbReference type="Gene3D" id="3.30.10.20">
    <property type="match status" value="3"/>
</dbReference>
<dbReference type="SUPFAM" id="SSF54184">
    <property type="entry name" value="Penicillin-binding protein 2x (pbp-2x), c-terminal domain"/>
    <property type="match status" value="1"/>
</dbReference>
<proteinExistence type="predicted"/>
<feature type="transmembrane region" description="Helical" evidence="1">
    <location>
        <begin position="12"/>
        <end position="34"/>
    </location>
</feature>
<sequence length="274" mass="30540">MTLKEFFKTKTFKYNALAVVGVTTFLIVLNMFALRIYTDHGESIEIPDLRGKTTAEVSQILNKIDLRFQIRDSVYSHETAPGTVLDHFPKAGMKVKENRTIFITLCAISQEKIPMPQLTDISYRQAINIIESSGLIAGKVEYKPSEFPNLVLEQKSEGREIPVGEIIPKGSVIDLVLGSNSNGETSLVPTLFGQNLTEAKLSLDEVFLNIGTITYDESVLYKAQKGKAMIFKQSPDPAGVFEVQKGTAIDLWLTIDKSKLESKPEEEKPDNSFF</sequence>
<keyword evidence="1" id="KW-0812">Transmembrane</keyword>
<organism evidence="3 4">
    <name type="scientific">Aquipluma nitroreducens</name>
    <dbReference type="NCBI Taxonomy" id="2010828"/>
    <lineage>
        <taxon>Bacteria</taxon>
        <taxon>Pseudomonadati</taxon>
        <taxon>Bacteroidota</taxon>
        <taxon>Bacteroidia</taxon>
        <taxon>Marinilabiliales</taxon>
        <taxon>Prolixibacteraceae</taxon>
        <taxon>Aquipluma</taxon>
    </lineage>
</organism>
<dbReference type="Proteomes" id="UP001193389">
    <property type="component" value="Chromosome"/>
</dbReference>
<feature type="domain" description="PASTA" evidence="2">
    <location>
        <begin position="109"/>
        <end position="179"/>
    </location>
</feature>
<dbReference type="KEGG" id="anf:AQPE_1355"/>
<keyword evidence="4" id="KW-1185">Reference proteome</keyword>
<protein>
    <recommendedName>
        <fullName evidence="2">PASTA domain-containing protein</fullName>
    </recommendedName>
</protein>
<dbReference type="EMBL" id="AP018694">
    <property type="protein sequence ID" value="BBE17206.1"/>
    <property type="molecule type" value="Genomic_DNA"/>
</dbReference>
<keyword evidence="1" id="KW-1133">Transmembrane helix</keyword>
<dbReference type="RefSeq" id="WP_318350222.1">
    <property type="nucleotide sequence ID" value="NZ_AP018694.1"/>
</dbReference>
<keyword evidence="1" id="KW-0472">Membrane</keyword>
<dbReference type="PROSITE" id="PS51178">
    <property type="entry name" value="PASTA"/>
    <property type="match status" value="2"/>
</dbReference>
<dbReference type="InterPro" id="IPR005543">
    <property type="entry name" value="PASTA_dom"/>
</dbReference>
<dbReference type="AlphaFoldDB" id="A0A5K7S6P8"/>
<evidence type="ECO:0000259" key="2">
    <source>
        <dbReference type="PROSITE" id="PS51178"/>
    </source>
</evidence>
<evidence type="ECO:0000313" key="3">
    <source>
        <dbReference type="EMBL" id="BBE17206.1"/>
    </source>
</evidence>
<evidence type="ECO:0000256" key="1">
    <source>
        <dbReference type="SAM" id="Phobius"/>
    </source>
</evidence>
<name>A0A5K7S6P8_9BACT</name>
<reference evidence="3" key="1">
    <citation type="journal article" date="2020" name="Int. J. Syst. Evol. Microbiol.">
        <title>Aquipluma nitroreducens gen. nov. sp. nov., a novel facultatively anaerobic bacterium isolated from a freshwater lake.</title>
        <authorList>
            <person name="Watanabe M."/>
            <person name="Kojima H."/>
            <person name="Fukui M."/>
        </authorList>
    </citation>
    <scope>NUCLEOTIDE SEQUENCE</scope>
    <source>
        <strain evidence="3">MeG22</strain>
    </source>
</reference>
<dbReference type="CDD" id="cd06577">
    <property type="entry name" value="PASTA_pknB"/>
    <property type="match status" value="3"/>
</dbReference>
<dbReference type="Pfam" id="PF03793">
    <property type="entry name" value="PASTA"/>
    <property type="match status" value="1"/>
</dbReference>
<dbReference type="SMART" id="SM00740">
    <property type="entry name" value="PASTA"/>
    <property type="match status" value="2"/>
</dbReference>
<gene>
    <name evidence="3" type="ORF">AQPE_1355</name>
</gene>
<evidence type="ECO:0000313" key="4">
    <source>
        <dbReference type="Proteomes" id="UP001193389"/>
    </source>
</evidence>
<accession>A0A5K7S6P8</accession>
<feature type="domain" description="PASTA" evidence="2">
    <location>
        <begin position="41"/>
        <end position="107"/>
    </location>
</feature>